<evidence type="ECO:0000313" key="4">
    <source>
        <dbReference type="Proteomes" id="UP001378592"/>
    </source>
</evidence>
<organism evidence="3 4">
    <name type="scientific">Gryllus longicercus</name>
    <dbReference type="NCBI Taxonomy" id="2509291"/>
    <lineage>
        <taxon>Eukaryota</taxon>
        <taxon>Metazoa</taxon>
        <taxon>Ecdysozoa</taxon>
        <taxon>Arthropoda</taxon>
        <taxon>Hexapoda</taxon>
        <taxon>Insecta</taxon>
        <taxon>Pterygota</taxon>
        <taxon>Neoptera</taxon>
        <taxon>Polyneoptera</taxon>
        <taxon>Orthoptera</taxon>
        <taxon>Ensifera</taxon>
        <taxon>Gryllidea</taxon>
        <taxon>Grylloidea</taxon>
        <taxon>Gryllidae</taxon>
        <taxon>Gryllinae</taxon>
        <taxon>Gryllus</taxon>
    </lineage>
</organism>
<keyword evidence="4" id="KW-1185">Reference proteome</keyword>
<reference evidence="3 4" key="1">
    <citation type="submission" date="2024-03" db="EMBL/GenBank/DDBJ databases">
        <title>The genome assembly and annotation of the cricket Gryllus longicercus Weissman &amp; Gray.</title>
        <authorList>
            <person name="Szrajer S."/>
            <person name="Gray D."/>
            <person name="Ylla G."/>
        </authorList>
    </citation>
    <scope>NUCLEOTIDE SEQUENCE [LARGE SCALE GENOMIC DNA]</scope>
    <source>
        <strain evidence="3">DAG 2021-001</strain>
        <tissue evidence="3">Whole body minus gut</tissue>
    </source>
</reference>
<comment type="caution">
    <text evidence="3">The sequence shown here is derived from an EMBL/GenBank/DDBJ whole genome shotgun (WGS) entry which is preliminary data.</text>
</comment>
<evidence type="ECO:0008006" key="5">
    <source>
        <dbReference type="Google" id="ProtNLM"/>
    </source>
</evidence>
<feature type="region of interest" description="Disordered" evidence="1">
    <location>
        <begin position="64"/>
        <end position="118"/>
    </location>
</feature>
<sequence>MGLAGVVLLLVLCSMLQVPPSDSARIVVRSHHHPPSLDHSNAHRLSKLCCGEGQFLDIASAACRTPRSHRAPSPGPGPGPAHSLLQRSGLTDLPPNCPKPQKYDPEAKVCREPWRKRR</sequence>
<evidence type="ECO:0000256" key="1">
    <source>
        <dbReference type="SAM" id="MobiDB-lite"/>
    </source>
</evidence>
<dbReference type="EMBL" id="JAZDUA010000358">
    <property type="protein sequence ID" value="KAK7793860.1"/>
    <property type="molecule type" value="Genomic_DNA"/>
</dbReference>
<proteinExistence type="predicted"/>
<gene>
    <name evidence="3" type="ORF">R5R35_014140</name>
</gene>
<keyword evidence="2" id="KW-0732">Signal</keyword>
<feature type="compositionally biased region" description="Basic and acidic residues" evidence="1">
    <location>
        <begin position="101"/>
        <end position="118"/>
    </location>
</feature>
<feature type="signal peptide" evidence="2">
    <location>
        <begin position="1"/>
        <end position="23"/>
    </location>
</feature>
<dbReference type="Proteomes" id="UP001378592">
    <property type="component" value="Unassembled WGS sequence"/>
</dbReference>
<evidence type="ECO:0000256" key="2">
    <source>
        <dbReference type="SAM" id="SignalP"/>
    </source>
</evidence>
<accession>A0AAN9VCP2</accession>
<dbReference type="AlphaFoldDB" id="A0AAN9VCP2"/>
<evidence type="ECO:0000313" key="3">
    <source>
        <dbReference type="EMBL" id="KAK7793860.1"/>
    </source>
</evidence>
<protein>
    <recommendedName>
        <fullName evidence="5">Accessory gland protein</fullName>
    </recommendedName>
</protein>
<feature type="chain" id="PRO_5042835397" description="Accessory gland protein" evidence="2">
    <location>
        <begin position="24"/>
        <end position="118"/>
    </location>
</feature>
<name>A0AAN9VCP2_9ORTH</name>